<keyword evidence="7" id="KW-0812">Transmembrane</keyword>
<evidence type="ECO:0000256" key="4">
    <source>
        <dbReference type="ARBA" id="ARBA00022729"/>
    </source>
</evidence>
<dbReference type="InterPro" id="IPR051263">
    <property type="entry name" value="C-type_cytochrome_biogenesis"/>
</dbReference>
<protein>
    <recommendedName>
        <fullName evidence="7">Cytochrome c-type biogenesis protein</fullName>
    </recommendedName>
</protein>
<feature type="transmembrane region" description="Helical" evidence="7">
    <location>
        <begin position="129"/>
        <end position="150"/>
    </location>
</feature>
<feature type="domain" description="CcmH/CycL/Ccl2/NrfF N-terminal" evidence="8">
    <location>
        <begin position="39"/>
        <end position="171"/>
    </location>
</feature>
<evidence type="ECO:0000256" key="6">
    <source>
        <dbReference type="ARBA" id="ARBA00023004"/>
    </source>
</evidence>
<evidence type="ECO:0000256" key="7">
    <source>
        <dbReference type="RuleBase" id="RU364112"/>
    </source>
</evidence>
<keyword evidence="3 7" id="KW-0479">Metal-binding</keyword>
<comment type="similarity">
    <text evidence="1 7">Belongs to the CcmH/CycL/Ccl2/NrfF family.</text>
</comment>
<dbReference type="Pfam" id="PF03918">
    <property type="entry name" value="CcmH"/>
    <property type="match status" value="1"/>
</dbReference>
<dbReference type="PANTHER" id="PTHR47870:SF1">
    <property type="entry name" value="CYTOCHROME C-TYPE BIOGENESIS PROTEIN CCMH"/>
    <property type="match status" value="1"/>
</dbReference>
<dbReference type="Proteomes" id="UP000321405">
    <property type="component" value="Unassembled WGS sequence"/>
</dbReference>
<evidence type="ECO:0000259" key="8">
    <source>
        <dbReference type="Pfam" id="PF03918"/>
    </source>
</evidence>
<dbReference type="GO" id="GO:0046872">
    <property type="term" value="F:metal ion binding"/>
    <property type="evidence" value="ECO:0007669"/>
    <property type="project" value="UniProtKB-KW"/>
</dbReference>
<evidence type="ECO:0000313" key="9">
    <source>
        <dbReference type="EMBL" id="GEL01318.1"/>
    </source>
</evidence>
<evidence type="ECO:0000256" key="3">
    <source>
        <dbReference type="ARBA" id="ARBA00022723"/>
    </source>
</evidence>
<keyword evidence="6 7" id="KW-0408">Iron</keyword>
<dbReference type="GO" id="GO:0005886">
    <property type="term" value="C:plasma membrane"/>
    <property type="evidence" value="ECO:0007669"/>
    <property type="project" value="TreeGrafter"/>
</dbReference>
<evidence type="ECO:0000256" key="5">
    <source>
        <dbReference type="ARBA" id="ARBA00022748"/>
    </source>
</evidence>
<dbReference type="Gene3D" id="1.10.8.640">
    <property type="entry name" value="Cytochrome C biogenesis protein"/>
    <property type="match status" value="1"/>
</dbReference>
<keyword evidence="7" id="KW-0472">Membrane</keyword>
<comment type="caution">
    <text evidence="9">The sequence shown here is derived from an EMBL/GenBank/DDBJ whole genome shotgun (WGS) entry which is preliminary data.</text>
</comment>
<dbReference type="RefSeq" id="WP_186807636.1">
    <property type="nucleotide sequence ID" value="NZ_BJVC01000001.1"/>
</dbReference>
<comment type="function">
    <text evidence="7">Possible subunit of a heme lyase.</text>
</comment>
<sequence>MTGASLRQRRPALPRLLVLLALISFLWPGGTRTGFPWSAAPAFAVDAPSEMLPDPAQEKRAEAIGARLRCLVCQNESIEDSSAGLARDLRHVVRIHVARGESDAQIMRWMTQRYGEFIRLSPRFSIATFLLWAMPALALIAGLGLAATMLRRARPAPPLDPQEQARLADILKEEGEHRS</sequence>
<gene>
    <name evidence="9" type="primary">ccmH</name>
    <name evidence="9" type="ORF">SSA02_04810</name>
</gene>
<keyword evidence="5" id="KW-0201">Cytochrome c-type biogenesis</keyword>
<accession>A0A511BTN1</accession>
<dbReference type="EMBL" id="BJVC01000001">
    <property type="protein sequence ID" value="GEL01318.1"/>
    <property type="molecule type" value="Genomic_DNA"/>
</dbReference>
<keyword evidence="7" id="KW-1133">Transmembrane helix</keyword>
<reference evidence="9 10" key="1">
    <citation type="submission" date="2019-07" db="EMBL/GenBank/DDBJ databases">
        <title>Whole genome shotgun sequence of Swaminathania salitolerans NBRC 104436.</title>
        <authorList>
            <person name="Hosoyama A."/>
            <person name="Uohara A."/>
            <person name="Ohji S."/>
            <person name="Ichikawa N."/>
        </authorList>
    </citation>
    <scope>NUCLEOTIDE SEQUENCE [LARGE SCALE GENOMIC DNA]</scope>
    <source>
        <strain evidence="9 10">NBRC 104436</strain>
    </source>
</reference>
<organism evidence="9 10">
    <name type="scientific">Swaminathania salitolerans</name>
    <dbReference type="NCBI Taxonomy" id="182838"/>
    <lineage>
        <taxon>Bacteria</taxon>
        <taxon>Pseudomonadati</taxon>
        <taxon>Pseudomonadota</taxon>
        <taxon>Alphaproteobacteria</taxon>
        <taxon>Acetobacterales</taxon>
        <taxon>Acetobacteraceae</taxon>
        <taxon>Swaminathania</taxon>
    </lineage>
</organism>
<keyword evidence="2 7" id="KW-0349">Heme</keyword>
<evidence type="ECO:0000256" key="1">
    <source>
        <dbReference type="ARBA" id="ARBA00010342"/>
    </source>
</evidence>
<proteinExistence type="inferred from homology"/>
<dbReference type="GO" id="GO:0017004">
    <property type="term" value="P:cytochrome complex assembly"/>
    <property type="evidence" value="ECO:0007669"/>
    <property type="project" value="UniProtKB-KW"/>
</dbReference>
<keyword evidence="4 7" id="KW-0732">Signal</keyword>
<name>A0A511BTN1_9PROT</name>
<dbReference type="InterPro" id="IPR038297">
    <property type="entry name" value="CcmH/CycL/NrfF/Ccl2_sf"/>
</dbReference>
<dbReference type="CDD" id="cd16378">
    <property type="entry name" value="CcmH_N"/>
    <property type="match status" value="1"/>
</dbReference>
<dbReference type="InterPro" id="IPR005616">
    <property type="entry name" value="CcmH/CycL/Ccl2/NrfF_N"/>
</dbReference>
<evidence type="ECO:0000256" key="2">
    <source>
        <dbReference type="ARBA" id="ARBA00022617"/>
    </source>
</evidence>
<dbReference type="AlphaFoldDB" id="A0A511BTN1"/>
<dbReference type="PANTHER" id="PTHR47870">
    <property type="entry name" value="CYTOCHROME C-TYPE BIOGENESIS PROTEIN CCMH"/>
    <property type="match status" value="1"/>
</dbReference>
<keyword evidence="10" id="KW-1185">Reference proteome</keyword>
<evidence type="ECO:0000313" key="10">
    <source>
        <dbReference type="Proteomes" id="UP000321405"/>
    </source>
</evidence>